<dbReference type="Proteomes" id="UP000076577">
    <property type="component" value="Unassembled WGS sequence"/>
</dbReference>
<evidence type="ECO:0000259" key="9">
    <source>
        <dbReference type="Pfam" id="PF12320"/>
    </source>
</evidence>
<reference evidence="10 11" key="1">
    <citation type="journal article" date="2016" name="Front. Microbiol.">
        <title>Comparative Genomic Analysis Reveals a Diverse Repertoire of Genes Involved in Prokaryote-Eukaryote Interactions within the Pseudovibrio Genus.</title>
        <authorList>
            <person name="Romano S."/>
            <person name="Fernandez-Guerra A."/>
            <person name="Reen F.J."/>
            <person name="Glockner F.O."/>
            <person name="Crowley S.P."/>
            <person name="O'Sullivan O."/>
            <person name="Cotter P.D."/>
            <person name="Adams C."/>
            <person name="Dobson A.D."/>
            <person name="O'Gara F."/>
        </authorList>
    </citation>
    <scope>NUCLEOTIDE SEQUENCE [LARGE SCALE GENOMIC DNA]</scope>
    <source>
        <strain evidence="10 11">Ad2</strain>
    </source>
</reference>
<dbReference type="Pfam" id="PF00149">
    <property type="entry name" value="Metallophos"/>
    <property type="match status" value="1"/>
</dbReference>
<dbReference type="InterPro" id="IPR041796">
    <property type="entry name" value="Mre11_N"/>
</dbReference>
<dbReference type="InterPro" id="IPR050535">
    <property type="entry name" value="DNA_Repair-Maintenance_Comp"/>
</dbReference>
<dbReference type="InterPro" id="IPR029052">
    <property type="entry name" value="Metallo-depent_PP-like"/>
</dbReference>
<dbReference type="Gene3D" id="3.60.21.10">
    <property type="match status" value="1"/>
</dbReference>
<evidence type="ECO:0000313" key="11">
    <source>
        <dbReference type="Proteomes" id="UP000076577"/>
    </source>
</evidence>
<accession>A0A161V958</accession>
<comment type="similarity">
    <text evidence="1 7">Belongs to the SbcD family.</text>
</comment>
<dbReference type="Pfam" id="PF12320">
    <property type="entry name" value="SbcD_C"/>
    <property type="match status" value="1"/>
</dbReference>
<dbReference type="InterPro" id="IPR026843">
    <property type="entry name" value="SbcD_C"/>
</dbReference>
<organism evidence="10 11">
    <name type="scientific">Pseudovibrio axinellae</name>
    <dbReference type="NCBI Taxonomy" id="989403"/>
    <lineage>
        <taxon>Bacteria</taxon>
        <taxon>Pseudomonadati</taxon>
        <taxon>Pseudomonadota</taxon>
        <taxon>Alphaproteobacteria</taxon>
        <taxon>Hyphomicrobiales</taxon>
        <taxon>Stappiaceae</taxon>
        <taxon>Pseudovibrio</taxon>
    </lineage>
</organism>
<dbReference type="RefSeq" id="WP_068002566.1">
    <property type="nucleotide sequence ID" value="NZ_FOFM01000006.1"/>
</dbReference>
<proteinExistence type="inferred from homology"/>
<evidence type="ECO:0000256" key="7">
    <source>
        <dbReference type="RuleBase" id="RU363069"/>
    </source>
</evidence>
<comment type="function">
    <text evidence="7">SbcCD cleaves DNA hairpin structures. These structures can inhibit DNA replication and are intermediates in certain DNA recombination reactions. The complex acts as a 3'-&gt;5' double strand exonuclease that can open hairpins. It also has a 5' single-strand endonuclease activity.</text>
</comment>
<protein>
    <recommendedName>
        <fullName evidence="3 7">Nuclease SbcCD subunit D</fullName>
    </recommendedName>
</protein>
<dbReference type="SUPFAM" id="SSF56300">
    <property type="entry name" value="Metallo-dependent phosphatases"/>
    <property type="match status" value="1"/>
</dbReference>
<name>A0A161V958_9HYPH</name>
<dbReference type="PANTHER" id="PTHR30337">
    <property type="entry name" value="COMPONENT OF ATP-DEPENDENT DSDNA EXONUCLEASE"/>
    <property type="match status" value="1"/>
</dbReference>
<dbReference type="PATRIC" id="fig|989403.3.peg.887"/>
<dbReference type="CDD" id="cd00840">
    <property type="entry name" value="MPP_Mre11_N"/>
    <property type="match status" value="1"/>
</dbReference>
<evidence type="ECO:0000256" key="6">
    <source>
        <dbReference type="ARBA" id="ARBA00022839"/>
    </source>
</evidence>
<keyword evidence="4 7" id="KW-0540">Nuclease</keyword>
<keyword evidence="7" id="KW-0255">Endonuclease</keyword>
<dbReference type="InterPro" id="IPR004843">
    <property type="entry name" value="Calcineurin-like_PHP"/>
</dbReference>
<evidence type="ECO:0000259" key="8">
    <source>
        <dbReference type="Pfam" id="PF00149"/>
    </source>
</evidence>
<keyword evidence="6 7" id="KW-0269">Exonuclease</keyword>
<keyword evidence="7" id="KW-0235">DNA replication</keyword>
<dbReference type="EMBL" id="LMCB01000004">
    <property type="protein sequence ID" value="KZL21539.1"/>
    <property type="molecule type" value="Genomic_DNA"/>
</dbReference>
<dbReference type="STRING" id="989403.SAMN05421798_106108"/>
<keyword evidence="11" id="KW-1185">Reference proteome</keyword>
<sequence length="415" mass="45239">MALKILHTADWHIGQSLNGWSRTYEHQQFFNELEELIDAHEVDALVVAGDVFDNQNPSAEASQMLYEALARFHDKRPHLVTVLTAGNHDPAGRVEAPGVLLQKIGVQAVGMVRRQDGSLDLSHHLVPLKTSDGEVKAYALALPFPRTSDLPGLSFSTTVEGSPVVRAVAELYEAAVSQVRAAIGDLPLIATGHLHVAGGLESEGAERRILIGGEHAMPWEQFPDDLAYVALGHLHKPQKVGKETIRYSGSPFPLSVTEQHYKHGVNLLSFSDAGVLSIERLGLHRPVAFHRLKGDGGLLLEELVPELEALGLDSALPVEQQPFVHVDLRPQVSASGLKAEVDQILAQYPVRSAGVSVLRPQTQAPISAEAESLIRLSEVQPDELFKSAFERVHGIEPDAKHLDCFYRAIAEAEVE</sequence>
<comment type="subunit">
    <text evidence="2 7">Heterodimer of SbcC and SbcD.</text>
</comment>
<dbReference type="NCBIfam" id="TIGR00619">
    <property type="entry name" value="sbcd"/>
    <property type="match status" value="1"/>
</dbReference>
<evidence type="ECO:0000256" key="1">
    <source>
        <dbReference type="ARBA" id="ARBA00010555"/>
    </source>
</evidence>
<dbReference type="GO" id="GO:0006260">
    <property type="term" value="P:DNA replication"/>
    <property type="evidence" value="ECO:0007669"/>
    <property type="project" value="UniProtKB-KW"/>
</dbReference>
<keyword evidence="7" id="KW-0233">DNA recombination</keyword>
<dbReference type="GO" id="GO:0004519">
    <property type="term" value="F:endonuclease activity"/>
    <property type="evidence" value="ECO:0007669"/>
    <property type="project" value="UniProtKB-KW"/>
</dbReference>
<dbReference type="OrthoDB" id="9773856at2"/>
<evidence type="ECO:0000256" key="5">
    <source>
        <dbReference type="ARBA" id="ARBA00022801"/>
    </source>
</evidence>
<dbReference type="InterPro" id="IPR004593">
    <property type="entry name" value="SbcD"/>
</dbReference>
<evidence type="ECO:0000256" key="2">
    <source>
        <dbReference type="ARBA" id="ARBA00011322"/>
    </source>
</evidence>
<evidence type="ECO:0000256" key="4">
    <source>
        <dbReference type="ARBA" id="ARBA00022722"/>
    </source>
</evidence>
<dbReference type="PANTHER" id="PTHR30337:SF0">
    <property type="entry name" value="NUCLEASE SBCCD SUBUNIT D"/>
    <property type="match status" value="1"/>
</dbReference>
<gene>
    <name evidence="7 10" type="primary">sbcD</name>
    <name evidence="10" type="ORF">PsAD2_00837</name>
</gene>
<feature type="domain" description="Calcineurin-like phosphoesterase" evidence="8">
    <location>
        <begin position="3"/>
        <end position="237"/>
    </location>
</feature>
<dbReference type="AlphaFoldDB" id="A0A161V958"/>
<dbReference type="GO" id="GO:0008408">
    <property type="term" value="F:3'-5' exonuclease activity"/>
    <property type="evidence" value="ECO:0007669"/>
    <property type="project" value="InterPro"/>
</dbReference>
<keyword evidence="5 7" id="KW-0378">Hydrolase</keyword>
<comment type="caution">
    <text evidence="10">The sequence shown here is derived from an EMBL/GenBank/DDBJ whole genome shotgun (WGS) entry which is preliminary data.</text>
</comment>
<feature type="domain" description="Nuclease SbcCD subunit D C-terminal" evidence="9">
    <location>
        <begin position="289"/>
        <end position="392"/>
    </location>
</feature>
<evidence type="ECO:0000256" key="3">
    <source>
        <dbReference type="ARBA" id="ARBA00013365"/>
    </source>
</evidence>
<dbReference type="GO" id="GO:0006310">
    <property type="term" value="P:DNA recombination"/>
    <property type="evidence" value="ECO:0007669"/>
    <property type="project" value="UniProtKB-KW"/>
</dbReference>
<evidence type="ECO:0000313" key="10">
    <source>
        <dbReference type="EMBL" id="KZL21539.1"/>
    </source>
</evidence>